<sequence>MRLKQLEHKGVQVSLDYKLYRSGKTLVNGALASIAIAGGLFLLGGQTSAHASVINGKNNADSALQVKTTNSSAASSTVQNPSAATDSKTPASSKAESSAATKSTGNDVASSSVSSNTSAAGSAGSTAVNSEARQSAVTNKQATSTQSVNNDNAVIHSVPQHIFDDATVSIQTINYVGAGKATPAANVQMISWTDDMDLATHVTTYTPDGNYEAVRSPVVAGYRANRMIVNGSKLGAVTEMPNNSEITVTYTAINHGYTITPIDKNGKLIGKPISKTGVTGQPIATSDFPGYTIVPGQTKVVPNDNGNLNVVYRSNTGKQTNSEAETQPRVKQTAPTAKSQAVKPITTNVSKPVAGQAKQVSKTTSSSQSLSKKLPQTNEFYDDSILEVIGIALLSMVGLLFNSLFSKKRYHE</sequence>
<feature type="compositionally biased region" description="Low complexity" evidence="1">
    <location>
        <begin position="87"/>
        <end position="130"/>
    </location>
</feature>
<protein>
    <submittedName>
        <fullName evidence="3">Flavocytochrome C sulfide dehydrogenase</fullName>
    </submittedName>
</protein>
<gene>
    <name evidence="3" type="ORF">ADU70_0657</name>
    <name evidence="4" type="ORF">ADU72_2066</name>
</gene>
<feature type="compositionally biased region" description="Low complexity" evidence="1">
    <location>
        <begin position="358"/>
        <end position="372"/>
    </location>
</feature>
<dbReference type="EMBL" id="CP012288">
    <property type="protein sequence ID" value="AMV67987.1"/>
    <property type="molecule type" value="Genomic_DNA"/>
</dbReference>
<dbReference type="AlphaFoldDB" id="A0A0R2H5E8"/>
<keyword evidence="2" id="KW-1133">Transmembrane helix</keyword>
<keyword evidence="5" id="KW-1185">Reference proteome</keyword>
<feature type="region of interest" description="Disordered" evidence="1">
    <location>
        <begin position="71"/>
        <end position="150"/>
    </location>
</feature>
<evidence type="ECO:0000256" key="1">
    <source>
        <dbReference type="SAM" id="MobiDB-lite"/>
    </source>
</evidence>
<feature type="compositionally biased region" description="Polar residues" evidence="1">
    <location>
        <begin position="131"/>
        <end position="150"/>
    </location>
</feature>
<feature type="transmembrane region" description="Helical" evidence="2">
    <location>
        <begin position="385"/>
        <end position="405"/>
    </location>
</feature>
<dbReference type="EMBL" id="CP012275">
    <property type="protein sequence ID" value="AMV62157.1"/>
    <property type="molecule type" value="Genomic_DNA"/>
</dbReference>
<keyword evidence="2" id="KW-0812">Transmembrane</keyword>
<organism evidence="3 6">
    <name type="scientific">Pediococcus damnosus</name>
    <dbReference type="NCBI Taxonomy" id="51663"/>
    <lineage>
        <taxon>Bacteria</taxon>
        <taxon>Bacillati</taxon>
        <taxon>Bacillota</taxon>
        <taxon>Bacilli</taxon>
        <taxon>Lactobacillales</taxon>
        <taxon>Lactobacillaceae</taxon>
        <taxon>Pediococcus</taxon>
    </lineage>
</organism>
<dbReference type="GeneID" id="57277234"/>
<evidence type="ECO:0000313" key="3">
    <source>
        <dbReference type="EMBL" id="AMV62157.1"/>
    </source>
</evidence>
<feature type="region of interest" description="Disordered" evidence="1">
    <location>
        <begin position="316"/>
        <end position="340"/>
    </location>
</feature>
<evidence type="ECO:0000313" key="5">
    <source>
        <dbReference type="Proteomes" id="UP000076244"/>
    </source>
</evidence>
<keyword evidence="2" id="KW-0472">Membrane</keyword>
<dbReference type="OrthoDB" id="4157at1253"/>
<evidence type="ECO:0000256" key="2">
    <source>
        <dbReference type="SAM" id="Phobius"/>
    </source>
</evidence>
<dbReference type="Proteomes" id="UP000076244">
    <property type="component" value="Chromosome"/>
</dbReference>
<reference evidence="5 6" key="1">
    <citation type="journal article" date="2016" name="PLoS ONE">
        <title>The Identification of Novel Diagnostic Marker Genes for the Detection of Beer Spoiling Pediococcus damnosus Strains Using the BlAst Diagnostic Gene findEr.</title>
        <authorList>
            <person name="Behr J."/>
            <person name="Geissler A.J."/>
            <person name="Schmid J."/>
            <person name="Zehe A."/>
            <person name="Vogel R.F."/>
        </authorList>
    </citation>
    <scope>NUCLEOTIDE SEQUENCE [LARGE SCALE GENOMIC DNA]</scope>
    <source>
        <strain evidence="3 6">TMW 2.1533</strain>
        <strain evidence="4 5">TMW 2.1535</strain>
    </source>
</reference>
<name>A0A0R2H5E8_9LACO</name>
<feature type="transmembrane region" description="Helical" evidence="2">
    <location>
        <begin position="26"/>
        <end position="45"/>
    </location>
</feature>
<dbReference type="KEGG" id="pdm:ADU72_2066"/>
<dbReference type="Gene3D" id="2.60.40.4300">
    <property type="match status" value="1"/>
</dbReference>
<evidence type="ECO:0000313" key="6">
    <source>
        <dbReference type="Proteomes" id="UP000076405"/>
    </source>
</evidence>
<dbReference type="Proteomes" id="UP000076405">
    <property type="component" value="Chromosome"/>
</dbReference>
<proteinExistence type="predicted"/>
<evidence type="ECO:0000313" key="4">
    <source>
        <dbReference type="EMBL" id="AMV67987.1"/>
    </source>
</evidence>
<accession>A0A0R2H5E8</accession>
<feature type="compositionally biased region" description="Polar residues" evidence="1">
    <location>
        <begin position="71"/>
        <end position="86"/>
    </location>
</feature>
<feature type="region of interest" description="Disordered" evidence="1">
    <location>
        <begin position="352"/>
        <end position="372"/>
    </location>
</feature>
<dbReference type="RefSeq" id="WP_046870583.1">
    <property type="nucleotide sequence ID" value="NZ_BAAAXI010000136.1"/>
</dbReference>